<feature type="transmembrane region" description="Helical" evidence="7">
    <location>
        <begin position="176"/>
        <end position="193"/>
    </location>
</feature>
<dbReference type="Pfam" id="PF07690">
    <property type="entry name" value="MFS_1"/>
    <property type="match status" value="1"/>
</dbReference>
<dbReference type="Proteomes" id="UP000320781">
    <property type="component" value="Unassembled WGS sequence"/>
</dbReference>
<evidence type="ECO:0000256" key="6">
    <source>
        <dbReference type="ARBA" id="ARBA00023136"/>
    </source>
</evidence>
<comment type="subcellular location">
    <subcellularLocation>
        <location evidence="1">Endomembrane system</location>
        <topology evidence="1">Multi-pass membrane protein</topology>
    </subcellularLocation>
</comment>
<feature type="transmembrane region" description="Helical" evidence="7">
    <location>
        <begin position="87"/>
        <end position="105"/>
    </location>
</feature>
<dbReference type="InterPro" id="IPR011701">
    <property type="entry name" value="MFS"/>
</dbReference>
<accession>A0A523QJD2</accession>
<feature type="transmembrane region" description="Helical" evidence="7">
    <location>
        <begin position="257"/>
        <end position="277"/>
    </location>
</feature>
<dbReference type="AlphaFoldDB" id="A0A523QJD2"/>
<dbReference type="SUPFAM" id="SSF103473">
    <property type="entry name" value="MFS general substrate transporter"/>
    <property type="match status" value="1"/>
</dbReference>
<keyword evidence="4 7" id="KW-0812">Transmembrane</keyword>
<feature type="transmembrane region" description="Helical" evidence="7">
    <location>
        <begin position="111"/>
        <end position="134"/>
    </location>
</feature>
<dbReference type="PANTHER" id="PTHR23514:SF3">
    <property type="entry name" value="BYPASS OF STOP CODON PROTEIN 6"/>
    <property type="match status" value="1"/>
</dbReference>
<feature type="transmembrane region" description="Helical" evidence="7">
    <location>
        <begin position="344"/>
        <end position="366"/>
    </location>
</feature>
<feature type="transmembrane region" description="Helical" evidence="7">
    <location>
        <begin position="146"/>
        <end position="170"/>
    </location>
</feature>
<comment type="similarity">
    <text evidence="2">Belongs to the major facilitator superfamily.</text>
</comment>
<feature type="transmembrane region" description="Helical" evidence="7">
    <location>
        <begin position="58"/>
        <end position="80"/>
    </location>
</feature>
<dbReference type="EMBL" id="SOKU01000180">
    <property type="protein sequence ID" value="TES85724.1"/>
    <property type="molecule type" value="Genomic_DNA"/>
</dbReference>
<feature type="transmembrane region" description="Helical" evidence="7">
    <location>
        <begin position="20"/>
        <end position="38"/>
    </location>
</feature>
<evidence type="ECO:0000256" key="4">
    <source>
        <dbReference type="ARBA" id="ARBA00022692"/>
    </source>
</evidence>
<evidence type="ECO:0000256" key="5">
    <source>
        <dbReference type="ARBA" id="ARBA00022989"/>
    </source>
</evidence>
<sequence>MREFDVAMGKMSKIDKGGNWKLFVFACWGMLSVGMVFGSMGPLLVPISDTFRLRIAQVGLPIVCNSAGFFSASILLAFLWKVHRVRIFLIAPSLVASLALASIGLVRTTLLLLAVLFLVGISQGLLHTSLDCFFSEISGEQRTRRLNWLHVFYGIGAIIGPLLVAIVLTFSDKWRLVYVLVGLLSLPLPILFWRSSLYQGSISFSPTLTPAGQGLTRPIASPLFWLAALAMLLYVGIEVSFGSWTPVFLTRVRDLSIVSASYAISVFWVSIVVGRFLFGTFFHKTNLSLSLVVGTLAAALFSALTFMLKGHIPMILLIALSGLSISWFYPSVIALGANTFPEHIGFMTGALAASGTSGSMLFPWLIGPVSEALGLERSVFLVPLLCIALAGIFTRYALCLLRTKP</sequence>
<evidence type="ECO:0000259" key="8">
    <source>
        <dbReference type="PROSITE" id="PS50850"/>
    </source>
</evidence>
<dbReference type="Gene3D" id="1.20.1250.20">
    <property type="entry name" value="MFS general substrate transporter like domains"/>
    <property type="match status" value="2"/>
</dbReference>
<dbReference type="GO" id="GO:0016020">
    <property type="term" value="C:membrane"/>
    <property type="evidence" value="ECO:0007669"/>
    <property type="project" value="TreeGrafter"/>
</dbReference>
<evidence type="ECO:0000256" key="1">
    <source>
        <dbReference type="ARBA" id="ARBA00004127"/>
    </source>
</evidence>
<dbReference type="PROSITE" id="PS50850">
    <property type="entry name" value="MFS"/>
    <property type="match status" value="1"/>
</dbReference>
<evidence type="ECO:0000313" key="10">
    <source>
        <dbReference type="Proteomes" id="UP000320781"/>
    </source>
</evidence>
<keyword evidence="6 7" id="KW-0472">Membrane</keyword>
<dbReference type="PANTHER" id="PTHR23514">
    <property type="entry name" value="BYPASS OF STOP CODON PROTEIN 6"/>
    <property type="match status" value="1"/>
</dbReference>
<dbReference type="GO" id="GO:0012505">
    <property type="term" value="C:endomembrane system"/>
    <property type="evidence" value="ECO:0007669"/>
    <property type="project" value="UniProtKB-SubCell"/>
</dbReference>
<evidence type="ECO:0000256" key="3">
    <source>
        <dbReference type="ARBA" id="ARBA00022448"/>
    </source>
</evidence>
<gene>
    <name evidence="9" type="ORF">E3J95_03790</name>
</gene>
<comment type="caution">
    <text evidence="9">The sequence shown here is derived from an EMBL/GenBank/DDBJ whole genome shotgun (WGS) entry which is preliminary data.</text>
</comment>
<name>A0A523QJD2_UNCAE</name>
<keyword evidence="5 7" id="KW-1133">Transmembrane helix</keyword>
<feature type="transmembrane region" description="Helical" evidence="7">
    <location>
        <begin position="378"/>
        <end position="398"/>
    </location>
</feature>
<evidence type="ECO:0000256" key="7">
    <source>
        <dbReference type="SAM" id="Phobius"/>
    </source>
</evidence>
<protein>
    <submittedName>
        <fullName evidence="9">MFS transporter</fullName>
    </submittedName>
</protein>
<feature type="transmembrane region" description="Helical" evidence="7">
    <location>
        <begin position="214"/>
        <end position="237"/>
    </location>
</feature>
<feature type="transmembrane region" description="Helical" evidence="7">
    <location>
        <begin position="314"/>
        <end position="337"/>
    </location>
</feature>
<evidence type="ECO:0000256" key="2">
    <source>
        <dbReference type="ARBA" id="ARBA00008335"/>
    </source>
</evidence>
<feature type="transmembrane region" description="Helical" evidence="7">
    <location>
        <begin position="289"/>
        <end position="308"/>
    </location>
</feature>
<evidence type="ECO:0000313" key="9">
    <source>
        <dbReference type="EMBL" id="TES85724.1"/>
    </source>
</evidence>
<keyword evidence="3" id="KW-0813">Transport</keyword>
<dbReference type="GO" id="GO:0022857">
    <property type="term" value="F:transmembrane transporter activity"/>
    <property type="evidence" value="ECO:0007669"/>
    <property type="project" value="InterPro"/>
</dbReference>
<feature type="domain" description="Major facilitator superfamily (MFS) profile" evidence="8">
    <location>
        <begin position="22"/>
        <end position="402"/>
    </location>
</feature>
<reference evidence="9 10" key="1">
    <citation type="submission" date="2019-03" db="EMBL/GenBank/DDBJ databases">
        <title>Metabolic potential of uncultured bacteria and archaea associated with petroleum seepage in deep-sea sediments.</title>
        <authorList>
            <person name="Dong X."/>
            <person name="Hubert C."/>
        </authorList>
    </citation>
    <scope>NUCLEOTIDE SEQUENCE [LARGE SCALE GENOMIC DNA]</scope>
    <source>
        <strain evidence="9">E44_bin92</strain>
    </source>
</reference>
<organism evidence="9 10">
    <name type="scientific">Aerophobetes bacterium</name>
    <dbReference type="NCBI Taxonomy" id="2030807"/>
    <lineage>
        <taxon>Bacteria</taxon>
        <taxon>Candidatus Aerophobota</taxon>
    </lineage>
</organism>
<proteinExistence type="inferred from homology"/>
<dbReference type="InterPro" id="IPR036259">
    <property type="entry name" value="MFS_trans_sf"/>
</dbReference>
<dbReference type="InterPro" id="IPR051788">
    <property type="entry name" value="MFS_Transporter"/>
</dbReference>
<dbReference type="InterPro" id="IPR020846">
    <property type="entry name" value="MFS_dom"/>
</dbReference>